<feature type="transmembrane region" description="Helical" evidence="6">
    <location>
        <begin position="418"/>
        <end position="435"/>
    </location>
</feature>
<feature type="transmembrane region" description="Helical" evidence="6">
    <location>
        <begin position="384"/>
        <end position="406"/>
    </location>
</feature>
<dbReference type="AlphaFoldDB" id="A0A6J6JSB9"/>
<dbReference type="Gene3D" id="1.20.1250.20">
    <property type="entry name" value="MFS general substrate transporter like domains"/>
    <property type="match status" value="1"/>
</dbReference>
<dbReference type="InterPro" id="IPR036259">
    <property type="entry name" value="MFS_trans_sf"/>
</dbReference>
<feature type="transmembrane region" description="Helical" evidence="6">
    <location>
        <begin position="21"/>
        <end position="43"/>
    </location>
</feature>
<evidence type="ECO:0000256" key="3">
    <source>
        <dbReference type="ARBA" id="ARBA00022692"/>
    </source>
</evidence>
<organism evidence="7">
    <name type="scientific">freshwater metagenome</name>
    <dbReference type="NCBI Taxonomy" id="449393"/>
    <lineage>
        <taxon>unclassified sequences</taxon>
        <taxon>metagenomes</taxon>
        <taxon>ecological metagenomes</taxon>
    </lineage>
</organism>
<feature type="transmembrane region" description="Helical" evidence="6">
    <location>
        <begin position="278"/>
        <end position="300"/>
    </location>
</feature>
<dbReference type="EMBL" id="CAEZWI010000029">
    <property type="protein sequence ID" value="CAB4648897.1"/>
    <property type="molecule type" value="Genomic_DNA"/>
</dbReference>
<dbReference type="EMBL" id="CAEZWD010000001">
    <property type="protein sequence ID" value="CAB4640320.1"/>
    <property type="molecule type" value="Genomic_DNA"/>
</dbReference>
<dbReference type="GO" id="GO:0005886">
    <property type="term" value="C:plasma membrane"/>
    <property type="evidence" value="ECO:0007669"/>
    <property type="project" value="UniProtKB-SubCell"/>
</dbReference>
<evidence type="ECO:0000256" key="1">
    <source>
        <dbReference type="ARBA" id="ARBA00004651"/>
    </source>
</evidence>
<reference evidence="7" key="1">
    <citation type="submission" date="2020-05" db="EMBL/GenBank/DDBJ databases">
        <authorList>
            <person name="Chiriac C."/>
            <person name="Salcher M."/>
            <person name="Ghai R."/>
            <person name="Kavagutti S V."/>
        </authorList>
    </citation>
    <scope>NUCLEOTIDE SEQUENCE</scope>
</reference>
<gene>
    <name evidence="7" type="ORF">UFOPK2171_00008</name>
    <name evidence="8" type="ORF">UFOPK2237_00382</name>
</gene>
<dbReference type="InterPro" id="IPR011701">
    <property type="entry name" value="MFS"/>
</dbReference>
<keyword evidence="4 6" id="KW-1133">Transmembrane helix</keyword>
<dbReference type="GO" id="GO:0022857">
    <property type="term" value="F:transmembrane transporter activity"/>
    <property type="evidence" value="ECO:0007669"/>
    <property type="project" value="InterPro"/>
</dbReference>
<keyword evidence="3 6" id="KW-0812">Transmembrane</keyword>
<feature type="transmembrane region" description="Helical" evidence="6">
    <location>
        <begin position="55"/>
        <end position="77"/>
    </location>
</feature>
<evidence type="ECO:0000256" key="5">
    <source>
        <dbReference type="ARBA" id="ARBA00023136"/>
    </source>
</evidence>
<feature type="transmembrane region" description="Helical" evidence="6">
    <location>
        <begin position="98"/>
        <end position="123"/>
    </location>
</feature>
<dbReference type="SUPFAM" id="SSF103473">
    <property type="entry name" value="MFS general substrate transporter"/>
    <property type="match status" value="1"/>
</dbReference>
<evidence type="ECO:0000256" key="4">
    <source>
        <dbReference type="ARBA" id="ARBA00022989"/>
    </source>
</evidence>
<feature type="transmembrane region" description="Helical" evidence="6">
    <location>
        <begin position="321"/>
        <end position="340"/>
    </location>
</feature>
<keyword evidence="2" id="KW-1003">Cell membrane</keyword>
<evidence type="ECO:0000256" key="6">
    <source>
        <dbReference type="SAM" id="Phobius"/>
    </source>
</evidence>
<evidence type="ECO:0000256" key="2">
    <source>
        <dbReference type="ARBA" id="ARBA00022475"/>
    </source>
</evidence>
<feature type="transmembrane region" description="Helical" evidence="6">
    <location>
        <begin position="179"/>
        <end position="199"/>
    </location>
</feature>
<dbReference type="PANTHER" id="PTHR23513">
    <property type="entry name" value="INTEGRAL MEMBRANE EFFLUX PROTEIN-RELATED"/>
    <property type="match status" value="1"/>
</dbReference>
<feature type="transmembrane region" description="Helical" evidence="6">
    <location>
        <begin position="346"/>
        <end position="364"/>
    </location>
</feature>
<dbReference type="Pfam" id="PF07690">
    <property type="entry name" value="MFS_1"/>
    <property type="match status" value="1"/>
</dbReference>
<dbReference type="PANTHER" id="PTHR23513:SF17">
    <property type="entry name" value="MEMBRANE PROTEIN"/>
    <property type="match status" value="1"/>
</dbReference>
<evidence type="ECO:0000313" key="8">
    <source>
        <dbReference type="EMBL" id="CAB4648897.1"/>
    </source>
</evidence>
<accession>A0A6J6JSB9</accession>
<evidence type="ECO:0000313" key="7">
    <source>
        <dbReference type="EMBL" id="CAB4640320.1"/>
    </source>
</evidence>
<sequence>MNRPSVKSFSVLRHANARELLGVRIFGQAGDGLLQTALATFVLFSPQRESDPRKIALAFGILLLPYSVIGPFVGVFIDRWSRRTILIRANWLRIVTMVAIAIVITGHAANTLLAVLVLVSLGLNRFVQAALSASLPHVVDGDDLVPANALFPTLGTTAASLAAALGIATQNILANSDSVNAGLVILGSVFAGIASLIALRITPKDVLGPHLVESAMRDEFRNALSGLAAGFRYMLRSGRTLSSMVAVSFQRWAFGALTVHALLLSRNSWSVNNTADEAVLYFGLCAGAAALGAFTAAILSTFLLSDRSEKSTTAVAPHRQVHLIAAMAIATAVSVVVTFVGYQSGTLVAVCATAASLGFAGQLLKINADTTIQRTIDDAHRGRVFSIFDMMINVALVLGITTYALIAGIRDDVNVGTAYSVVLLSCSTGLSIFLLRKYRANN</sequence>
<comment type="subcellular location">
    <subcellularLocation>
        <location evidence="1">Cell membrane</location>
        <topology evidence="1">Multi-pass membrane protein</topology>
    </subcellularLocation>
</comment>
<name>A0A6J6JSB9_9ZZZZ</name>
<protein>
    <submittedName>
        <fullName evidence="7">Unannotated protein</fullName>
    </submittedName>
</protein>
<proteinExistence type="predicted"/>
<keyword evidence="5 6" id="KW-0472">Membrane</keyword>